<organism evidence="5 6">
    <name type="scientific">Pontiella sulfatireligans</name>
    <dbReference type="NCBI Taxonomy" id="2750658"/>
    <lineage>
        <taxon>Bacteria</taxon>
        <taxon>Pseudomonadati</taxon>
        <taxon>Kiritimatiellota</taxon>
        <taxon>Kiritimatiellia</taxon>
        <taxon>Kiritimatiellales</taxon>
        <taxon>Pontiellaceae</taxon>
        <taxon>Pontiella</taxon>
    </lineage>
</organism>
<dbReference type="Gene3D" id="2.60.40.1180">
    <property type="entry name" value="Golgi alpha-mannosidase II"/>
    <property type="match status" value="1"/>
</dbReference>
<evidence type="ECO:0000256" key="3">
    <source>
        <dbReference type="ARBA" id="ARBA00022691"/>
    </source>
</evidence>
<feature type="domain" description="S-adenosylmethionine-dependent methyltransferase" evidence="4">
    <location>
        <begin position="63"/>
        <end position="198"/>
    </location>
</feature>
<dbReference type="InterPro" id="IPR013780">
    <property type="entry name" value="Glyco_hydro_b"/>
</dbReference>
<evidence type="ECO:0000256" key="2">
    <source>
        <dbReference type="ARBA" id="ARBA00022679"/>
    </source>
</evidence>
<dbReference type="Gene3D" id="3.40.50.150">
    <property type="entry name" value="Vaccinia Virus protein VP39"/>
    <property type="match status" value="1"/>
</dbReference>
<dbReference type="Pfam" id="PF10672">
    <property type="entry name" value="Methyltrans_SAM"/>
    <property type="match status" value="1"/>
</dbReference>
<dbReference type="Proteomes" id="UP000346198">
    <property type="component" value="Unassembled WGS sequence"/>
</dbReference>
<sequence length="282" mass="31627">MNDEYELLDSGNGKKLERYGATVLDRPCAQAVWAPQNTSLWEKADARFDRVGGLNWEGRHKVSKAWNVEIAGVVMKLSATDFGHIGVFPETRELWQWIRTTLAEQKKKKGRDLKFLNLFAYSGGATLAAAQSGAHCCHLDASKGMVDWARENAALNDLQDAPIRWIVDDVIKFLRREVKRGNVYDGILLDPPSFGRGKKGELYKIEESLVTTLDLVNQVLSDDPSFVLLTSHTPGFSPIVLSNLLRQYHLTGRFECGEMLLTGKPGVNDLPNGNWARWINNE</sequence>
<accession>A0A6C2UP58</accession>
<dbReference type="InterPro" id="IPR019614">
    <property type="entry name" value="SAM-dep_methyl-trfase"/>
</dbReference>
<protein>
    <submittedName>
        <fullName evidence="5">Ribosomal RNA large subunit methyltransferase K</fullName>
    </submittedName>
</protein>
<evidence type="ECO:0000313" key="6">
    <source>
        <dbReference type="Proteomes" id="UP000346198"/>
    </source>
</evidence>
<dbReference type="InterPro" id="IPR029063">
    <property type="entry name" value="SAM-dependent_MTases_sf"/>
</dbReference>
<evidence type="ECO:0000313" key="5">
    <source>
        <dbReference type="EMBL" id="VGO21051.1"/>
    </source>
</evidence>
<keyword evidence="6" id="KW-1185">Reference proteome</keyword>
<gene>
    <name evidence="5" type="primary">rlmK</name>
    <name evidence="5" type="ORF">SCARR_03120</name>
</gene>
<name>A0A6C2UP58_9BACT</name>
<dbReference type="GO" id="GO:0032259">
    <property type="term" value="P:methylation"/>
    <property type="evidence" value="ECO:0007669"/>
    <property type="project" value="UniProtKB-KW"/>
</dbReference>
<dbReference type="AlphaFoldDB" id="A0A6C2UP58"/>
<evidence type="ECO:0000259" key="4">
    <source>
        <dbReference type="Pfam" id="PF10672"/>
    </source>
</evidence>
<dbReference type="EMBL" id="CAAHFH010000002">
    <property type="protein sequence ID" value="VGO21051.1"/>
    <property type="molecule type" value="Genomic_DNA"/>
</dbReference>
<dbReference type="RefSeq" id="WP_136062539.1">
    <property type="nucleotide sequence ID" value="NZ_CAAHFH010000002.1"/>
</dbReference>
<reference evidence="5 6" key="1">
    <citation type="submission" date="2019-04" db="EMBL/GenBank/DDBJ databases">
        <authorList>
            <person name="Van Vliet M D."/>
        </authorList>
    </citation>
    <scope>NUCLEOTIDE SEQUENCE [LARGE SCALE GENOMIC DNA]</scope>
    <source>
        <strain evidence="5 6">F21</strain>
    </source>
</reference>
<evidence type="ECO:0000256" key="1">
    <source>
        <dbReference type="ARBA" id="ARBA00022603"/>
    </source>
</evidence>
<keyword evidence="2 5" id="KW-0808">Transferase</keyword>
<dbReference type="PANTHER" id="PTHR43042:SF2">
    <property type="entry name" value="SAM-DEPENDENT METHYLTRANSFERASE"/>
    <property type="match status" value="1"/>
</dbReference>
<keyword evidence="3" id="KW-0949">S-adenosyl-L-methionine</keyword>
<dbReference type="PANTHER" id="PTHR43042">
    <property type="entry name" value="SAM-DEPENDENT METHYLTRANSFERASE"/>
    <property type="match status" value="1"/>
</dbReference>
<dbReference type="GO" id="GO:0008168">
    <property type="term" value="F:methyltransferase activity"/>
    <property type="evidence" value="ECO:0007669"/>
    <property type="project" value="UniProtKB-KW"/>
</dbReference>
<dbReference type="SUPFAM" id="SSF53335">
    <property type="entry name" value="S-adenosyl-L-methionine-dependent methyltransferases"/>
    <property type="match status" value="1"/>
</dbReference>
<proteinExistence type="predicted"/>
<keyword evidence="1 5" id="KW-0489">Methyltransferase</keyword>